<dbReference type="EMBL" id="CAJNJA010008639">
    <property type="protein sequence ID" value="CAE7238766.1"/>
    <property type="molecule type" value="Genomic_DNA"/>
</dbReference>
<evidence type="ECO:0000256" key="4">
    <source>
        <dbReference type="ARBA" id="ARBA00031637"/>
    </source>
</evidence>
<protein>
    <recommendedName>
        <fullName evidence="2">alpha,alpha-trehalase</fullName>
        <ecNumber evidence="2">3.2.1.28</ecNumber>
    </recommendedName>
    <alternativeName>
        <fullName evidence="3">Alpha,alpha-trehalase</fullName>
    </alternativeName>
    <alternativeName>
        <fullName evidence="4">Alpha,alpha-trehalose glucohydrolase</fullName>
    </alternativeName>
</protein>
<keyword evidence="6" id="KW-1185">Reference proteome</keyword>
<dbReference type="AlphaFoldDB" id="A0A812KZ41"/>
<dbReference type="InterPro" id="IPR008928">
    <property type="entry name" value="6-hairpin_glycosidase_sf"/>
</dbReference>
<comment type="similarity">
    <text evidence="1">Belongs to the glycosyl hydrolase 37 family.</text>
</comment>
<evidence type="ECO:0000256" key="1">
    <source>
        <dbReference type="ARBA" id="ARBA00005615"/>
    </source>
</evidence>
<dbReference type="GO" id="GO:0005993">
    <property type="term" value="P:trehalose catabolic process"/>
    <property type="evidence" value="ECO:0007669"/>
    <property type="project" value="TreeGrafter"/>
</dbReference>
<dbReference type="InterPro" id="IPR012341">
    <property type="entry name" value="6hp_glycosidase-like_sf"/>
</dbReference>
<sequence length="85" mass="9677">MNDTAKGVVENLLDYVRQFGFVPNGGRVYYLDRSQPPMLGEMVQAVLEVTADDAWLREVFPVLEAEYKFWMDPALGHFLPDLGLN</sequence>
<dbReference type="PANTHER" id="PTHR23403">
    <property type="entry name" value="TREHALASE"/>
    <property type="match status" value="1"/>
</dbReference>
<evidence type="ECO:0000313" key="5">
    <source>
        <dbReference type="EMBL" id="CAE7238766.1"/>
    </source>
</evidence>
<reference evidence="5" key="1">
    <citation type="submission" date="2021-02" db="EMBL/GenBank/DDBJ databases">
        <authorList>
            <person name="Dougan E. K."/>
            <person name="Rhodes N."/>
            <person name="Thang M."/>
            <person name="Chan C."/>
        </authorList>
    </citation>
    <scope>NUCLEOTIDE SEQUENCE</scope>
</reference>
<dbReference type="GO" id="GO:0004555">
    <property type="term" value="F:alpha,alpha-trehalase activity"/>
    <property type="evidence" value="ECO:0007669"/>
    <property type="project" value="UniProtKB-EC"/>
</dbReference>
<dbReference type="Proteomes" id="UP000601435">
    <property type="component" value="Unassembled WGS sequence"/>
</dbReference>
<name>A0A812KZ41_9DINO</name>
<dbReference type="Pfam" id="PF01204">
    <property type="entry name" value="Trehalase"/>
    <property type="match status" value="1"/>
</dbReference>
<gene>
    <name evidence="5" type="primary">treh</name>
    <name evidence="5" type="ORF">SNEC2469_LOCUS4168</name>
</gene>
<proteinExistence type="inferred from homology"/>
<feature type="non-terminal residue" evidence="5">
    <location>
        <position position="1"/>
    </location>
</feature>
<dbReference type="EC" id="3.2.1.28" evidence="2"/>
<dbReference type="Gene3D" id="1.50.10.10">
    <property type="match status" value="1"/>
</dbReference>
<evidence type="ECO:0000256" key="2">
    <source>
        <dbReference type="ARBA" id="ARBA00012757"/>
    </source>
</evidence>
<dbReference type="PANTHER" id="PTHR23403:SF1">
    <property type="entry name" value="TREHALASE"/>
    <property type="match status" value="1"/>
</dbReference>
<evidence type="ECO:0000313" key="6">
    <source>
        <dbReference type="Proteomes" id="UP000601435"/>
    </source>
</evidence>
<comment type="caution">
    <text evidence="5">The sequence shown here is derived from an EMBL/GenBank/DDBJ whole genome shotgun (WGS) entry which is preliminary data.</text>
</comment>
<accession>A0A812KZ41</accession>
<dbReference type="SUPFAM" id="SSF48208">
    <property type="entry name" value="Six-hairpin glycosidases"/>
    <property type="match status" value="1"/>
</dbReference>
<organism evidence="5 6">
    <name type="scientific">Symbiodinium necroappetens</name>
    <dbReference type="NCBI Taxonomy" id="1628268"/>
    <lineage>
        <taxon>Eukaryota</taxon>
        <taxon>Sar</taxon>
        <taxon>Alveolata</taxon>
        <taxon>Dinophyceae</taxon>
        <taxon>Suessiales</taxon>
        <taxon>Symbiodiniaceae</taxon>
        <taxon>Symbiodinium</taxon>
    </lineage>
</organism>
<dbReference type="OrthoDB" id="3542292at2759"/>
<dbReference type="InterPro" id="IPR001661">
    <property type="entry name" value="Glyco_hydro_37"/>
</dbReference>
<evidence type="ECO:0000256" key="3">
    <source>
        <dbReference type="ARBA" id="ARBA00030473"/>
    </source>
</evidence>